<dbReference type="KEGG" id="sace:GIY23_20445"/>
<dbReference type="RefSeq" id="WP_154078143.1">
    <property type="nucleotide sequence ID" value="NZ_CP045929.1"/>
</dbReference>
<evidence type="ECO:0000256" key="1">
    <source>
        <dbReference type="SAM" id="MobiDB-lite"/>
    </source>
</evidence>
<name>A0A5Q3QJD8_9PSEU</name>
<sequence length="178" mass="19674">MNGWDTDDQGDENSFADVVNGFTFGRGGRRSRKREPEQERPEQDTVAPRLPRQQPGPGPRDEQADSEVASSIRPYAWTGGRTRSQVQLELETLVSTSDNYRPGVRLSLEHQSVVELCHESRSVAEVASLLSVPLGVARVLLADMAELGLITVHQTVSDSGSEPHLMLMERVLSGLRRL</sequence>
<organism evidence="2 3">
    <name type="scientific">Allosaccharopolyspora coralli</name>
    <dbReference type="NCBI Taxonomy" id="2665642"/>
    <lineage>
        <taxon>Bacteria</taxon>
        <taxon>Bacillati</taxon>
        <taxon>Actinomycetota</taxon>
        <taxon>Actinomycetes</taxon>
        <taxon>Pseudonocardiales</taxon>
        <taxon>Pseudonocardiaceae</taxon>
        <taxon>Allosaccharopolyspora</taxon>
    </lineage>
</organism>
<feature type="compositionally biased region" description="Basic and acidic residues" evidence="1">
    <location>
        <begin position="34"/>
        <end position="43"/>
    </location>
</feature>
<dbReference type="PANTHER" id="PTHR36221">
    <property type="entry name" value="DUF742 DOMAIN-CONTAINING PROTEIN"/>
    <property type="match status" value="1"/>
</dbReference>
<reference evidence="3" key="1">
    <citation type="submission" date="2019-11" db="EMBL/GenBank/DDBJ databases">
        <title>The complete genome sequence of Saccharopolyspora sp. E2A.</title>
        <authorList>
            <person name="Zhang G."/>
        </authorList>
    </citation>
    <scope>NUCLEOTIDE SEQUENCE [LARGE SCALE GENOMIC DNA]</scope>
    <source>
        <strain evidence="3">E2A</strain>
    </source>
</reference>
<dbReference type="EMBL" id="CP045929">
    <property type="protein sequence ID" value="QGK71569.1"/>
    <property type="molecule type" value="Genomic_DNA"/>
</dbReference>
<proteinExistence type="predicted"/>
<dbReference type="InterPro" id="IPR007995">
    <property type="entry name" value="DUF742"/>
</dbReference>
<dbReference type="Proteomes" id="UP000371041">
    <property type="component" value="Chromosome"/>
</dbReference>
<protein>
    <submittedName>
        <fullName evidence="2">DUF742 domain-containing protein</fullName>
    </submittedName>
</protein>
<keyword evidence="3" id="KW-1185">Reference proteome</keyword>
<dbReference type="PANTHER" id="PTHR36221:SF1">
    <property type="entry name" value="DUF742 DOMAIN-CONTAINING PROTEIN"/>
    <property type="match status" value="1"/>
</dbReference>
<dbReference type="Pfam" id="PF05331">
    <property type="entry name" value="DUF742"/>
    <property type="match status" value="1"/>
</dbReference>
<evidence type="ECO:0000313" key="2">
    <source>
        <dbReference type="EMBL" id="QGK71569.1"/>
    </source>
</evidence>
<accession>A0A5Q3QJD8</accession>
<feature type="region of interest" description="Disordered" evidence="1">
    <location>
        <begin position="1"/>
        <end position="68"/>
    </location>
</feature>
<dbReference type="AlphaFoldDB" id="A0A5Q3QJD8"/>
<feature type="compositionally biased region" description="Acidic residues" evidence="1">
    <location>
        <begin position="1"/>
        <end position="11"/>
    </location>
</feature>
<evidence type="ECO:0000313" key="3">
    <source>
        <dbReference type="Proteomes" id="UP000371041"/>
    </source>
</evidence>
<gene>
    <name evidence="2" type="ORF">GIY23_20445</name>
</gene>